<dbReference type="HOGENOM" id="CLU_1768140_0_0_1"/>
<name>W9KNN3_FUSOX</name>
<proteinExistence type="predicted"/>
<dbReference type="VEuPathDB" id="FungiDB:FOZG_06205"/>
<protein>
    <submittedName>
        <fullName evidence="1">Uncharacterized protein</fullName>
    </submittedName>
</protein>
<accession>W9KNN3</accession>
<sequence length="147" mass="16057">MQPQLLGPGWAISFDELRSCSCHGTYNYASGTHPLEALTSTRGCVAKKRVGTCLALNNVPSACVISRTNVLNLDKGEGVRCGVLSRFQGVTVEIKRRLSLTVKTFFLTLKRVSKMSYCSLKTGLDASDVLVSDPGFLRRCRTLSHCL</sequence>
<dbReference type="AlphaFoldDB" id="W9KNN3"/>
<reference evidence="1" key="1">
    <citation type="submission" date="2011-06" db="EMBL/GenBank/DDBJ databases">
        <title>The Genome Sequence of Fusarium oxysporum Fo47.</title>
        <authorList>
            <consortium name="The Broad Institute Genome Sequencing Platform"/>
            <person name="Ma L.-J."/>
            <person name="Gale L.R."/>
            <person name="Schwartz D.C."/>
            <person name="Zhou S."/>
            <person name="Corby-Kistler H."/>
            <person name="Young S.K."/>
            <person name="Zeng Q."/>
            <person name="Gargeya S."/>
            <person name="Fitzgerald M."/>
            <person name="Haas B."/>
            <person name="Abouelleil A."/>
            <person name="Alvarado L."/>
            <person name="Arachchi H.M."/>
            <person name="Berlin A."/>
            <person name="Brown A."/>
            <person name="Chapman S.B."/>
            <person name="Chen Z."/>
            <person name="Dunbar C."/>
            <person name="Freedman E."/>
            <person name="Gearin G."/>
            <person name="Gellesch M."/>
            <person name="Goldberg J."/>
            <person name="Griggs A."/>
            <person name="Gujja S."/>
            <person name="Heiman D."/>
            <person name="Howarth C."/>
            <person name="Larson L."/>
            <person name="Lui A."/>
            <person name="MacDonald P.J.P."/>
            <person name="Mehta T."/>
            <person name="Montmayeur A."/>
            <person name="Murphy C."/>
            <person name="Neiman D."/>
            <person name="Pearson M."/>
            <person name="Priest M."/>
            <person name="Roberts A."/>
            <person name="Saif S."/>
            <person name="Shea T."/>
            <person name="Shenoy N."/>
            <person name="Sisk P."/>
            <person name="Stolte C."/>
            <person name="Sykes S."/>
            <person name="Wortman J."/>
            <person name="Nusbaum C."/>
            <person name="Birren B."/>
        </authorList>
    </citation>
    <scope>NUCLEOTIDE SEQUENCE [LARGE SCALE GENOMIC DNA]</scope>
    <source>
        <strain evidence="1">Fo47</strain>
    </source>
</reference>
<dbReference type="EMBL" id="JH717898">
    <property type="protein sequence ID" value="EWZ46013.1"/>
    <property type="molecule type" value="Genomic_DNA"/>
</dbReference>
<dbReference type="EMBL" id="JH717898">
    <property type="protein sequence ID" value="EWZ46015.1"/>
    <property type="molecule type" value="Genomic_DNA"/>
</dbReference>
<gene>
    <name evidence="1" type="ORF">FOZG_06205</name>
</gene>
<dbReference type="Proteomes" id="UP000030766">
    <property type="component" value="Unassembled WGS sequence"/>
</dbReference>
<organism evidence="1">
    <name type="scientific">Fusarium oxysporum Fo47</name>
    <dbReference type="NCBI Taxonomy" id="660027"/>
    <lineage>
        <taxon>Eukaryota</taxon>
        <taxon>Fungi</taxon>
        <taxon>Dikarya</taxon>
        <taxon>Ascomycota</taxon>
        <taxon>Pezizomycotina</taxon>
        <taxon>Sordariomycetes</taxon>
        <taxon>Hypocreomycetidae</taxon>
        <taxon>Hypocreales</taxon>
        <taxon>Nectriaceae</taxon>
        <taxon>Fusarium</taxon>
        <taxon>Fusarium oxysporum species complex</taxon>
    </lineage>
</organism>
<evidence type="ECO:0000313" key="1">
    <source>
        <dbReference type="EMBL" id="EWZ46016.1"/>
    </source>
</evidence>
<reference evidence="1" key="2">
    <citation type="submission" date="2012-06" db="EMBL/GenBank/DDBJ databases">
        <title>Annotation of the Genome Sequence of Fusarium oxysporum Fo47.</title>
        <authorList>
            <consortium name="The Broad Institute Genomics Platform"/>
            <person name="Ma L.-J."/>
            <person name="Corby-Kistler H."/>
            <person name="Broz K."/>
            <person name="Gale L.R."/>
            <person name="Jonkers W."/>
            <person name="O'Donnell K."/>
            <person name="Ploetz R."/>
            <person name="Steinberg C."/>
            <person name="Schwartz D.C."/>
            <person name="VanEtten H."/>
            <person name="Zhou S."/>
            <person name="Young S.K."/>
            <person name="Zeng Q."/>
            <person name="Gargeya S."/>
            <person name="Fitzgerald M."/>
            <person name="Abouelleil A."/>
            <person name="Alvarado L."/>
            <person name="Chapman S.B."/>
            <person name="Gainer-Dewar J."/>
            <person name="Goldberg J."/>
            <person name="Griggs A."/>
            <person name="Gujja S."/>
            <person name="Hansen M."/>
            <person name="Howarth C."/>
            <person name="Imamovic A."/>
            <person name="Ireland A."/>
            <person name="Larimer J."/>
            <person name="McCowan C."/>
            <person name="Murphy C."/>
            <person name="Pearson M."/>
            <person name="Poon T.W."/>
            <person name="Priest M."/>
            <person name="Roberts A."/>
            <person name="Saif S."/>
            <person name="Shea T."/>
            <person name="Sykes S."/>
            <person name="Wortman J."/>
            <person name="Nusbaum C."/>
            <person name="Birren B."/>
        </authorList>
    </citation>
    <scope>NUCLEOTIDE SEQUENCE</scope>
    <source>
        <strain evidence="1">Fo47</strain>
    </source>
</reference>
<dbReference type="EMBL" id="JH717898">
    <property type="protein sequence ID" value="EWZ46014.1"/>
    <property type="molecule type" value="Genomic_DNA"/>
</dbReference>
<dbReference type="EMBL" id="JH717898">
    <property type="protein sequence ID" value="EWZ46016.1"/>
    <property type="molecule type" value="Genomic_DNA"/>
</dbReference>